<evidence type="ECO:0008006" key="3">
    <source>
        <dbReference type="Google" id="ProtNLM"/>
    </source>
</evidence>
<reference evidence="1 2" key="1">
    <citation type="submission" date="2017-06" db="EMBL/GenBank/DDBJ databases">
        <title>Comparative genomic analysis of Ambrosia Fusariam Clade fungi.</title>
        <authorList>
            <person name="Stajich J.E."/>
            <person name="Carrillo J."/>
            <person name="Kijimoto T."/>
            <person name="Eskalen A."/>
            <person name="O'Donnell K."/>
            <person name="Kasson M."/>
        </authorList>
    </citation>
    <scope>NUCLEOTIDE SEQUENCE [LARGE SCALE GENOMIC DNA]</scope>
    <source>
        <strain evidence="1 2">NRRL62606</strain>
    </source>
</reference>
<organism evidence="1 2">
    <name type="scientific">Fusarium floridanum</name>
    <dbReference type="NCBI Taxonomy" id="1325733"/>
    <lineage>
        <taxon>Eukaryota</taxon>
        <taxon>Fungi</taxon>
        <taxon>Dikarya</taxon>
        <taxon>Ascomycota</taxon>
        <taxon>Pezizomycotina</taxon>
        <taxon>Sordariomycetes</taxon>
        <taxon>Hypocreomycetidae</taxon>
        <taxon>Hypocreales</taxon>
        <taxon>Nectriaceae</taxon>
        <taxon>Fusarium</taxon>
        <taxon>Fusarium solani species complex</taxon>
    </lineage>
</organism>
<evidence type="ECO:0000313" key="1">
    <source>
        <dbReference type="EMBL" id="RSL62390.1"/>
    </source>
</evidence>
<feature type="non-terminal residue" evidence="1">
    <location>
        <position position="137"/>
    </location>
</feature>
<gene>
    <name evidence="1" type="ORF">CEP51_013476</name>
</gene>
<comment type="caution">
    <text evidence="1">The sequence shown here is derived from an EMBL/GenBank/DDBJ whole genome shotgun (WGS) entry which is preliminary data.</text>
</comment>
<protein>
    <recommendedName>
        <fullName evidence="3">Protein kinase domain-containing protein</fullName>
    </recommendedName>
</protein>
<keyword evidence="2" id="KW-1185">Reference proteome</keyword>
<name>A0A428QAV3_9HYPO</name>
<dbReference type="SUPFAM" id="SSF56112">
    <property type="entry name" value="Protein kinase-like (PK-like)"/>
    <property type="match status" value="1"/>
</dbReference>
<proteinExistence type="predicted"/>
<dbReference type="EMBL" id="NKCL01000560">
    <property type="protein sequence ID" value="RSL62390.1"/>
    <property type="molecule type" value="Genomic_DNA"/>
</dbReference>
<dbReference type="InterPro" id="IPR011009">
    <property type="entry name" value="Kinase-like_dom_sf"/>
</dbReference>
<evidence type="ECO:0000313" key="2">
    <source>
        <dbReference type="Proteomes" id="UP000287972"/>
    </source>
</evidence>
<dbReference type="AlphaFoldDB" id="A0A428QAV3"/>
<sequence>MRIFKPFDVRREDHPIIEQGAQGIVYAFDQDIVLKQPYEYEVLTDKETHHHAYLTLSGFIAREKELVLYDVLQSNPHPNIVRRLNTDQSDCLFLERVEPLKETWLGSSEADRRRWARGLLSALSWLEKLGWAHGDLG</sequence>
<accession>A0A428QAV3</accession>
<dbReference type="Proteomes" id="UP000287972">
    <property type="component" value="Unassembled WGS sequence"/>
</dbReference>